<dbReference type="Pfam" id="PF03382">
    <property type="entry name" value="DUF285"/>
    <property type="match status" value="1"/>
</dbReference>
<dbReference type="SUPFAM" id="SSF49373">
    <property type="entry name" value="Invasin/intimin cell-adhesion fragments"/>
    <property type="match status" value="1"/>
</dbReference>
<evidence type="ECO:0008006" key="2">
    <source>
        <dbReference type="Google" id="ProtNLM"/>
    </source>
</evidence>
<dbReference type="EMBL" id="MN740633">
    <property type="protein sequence ID" value="QHU36220.1"/>
    <property type="molecule type" value="Genomic_DNA"/>
</dbReference>
<dbReference type="Gene3D" id="2.60.40.1080">
    <property type="match status" value="1"/>
</dbReference>
<dbReference type="AlphaFoldDB" id="A0A6C0M0Q0"/>
<reference evidence="1" key="1">
    <citation type="journal article" date="2020" name="Nature">
        <title>Giant virus diversity and host interactions through global metagenomics.</title>
        <authorList>
            <person name="Schulz F."/>
            <person name="Roux S."/>
            <person name="Paez-Espino D."/>
            <person name="Jungbluth S."/>
            <person name="Walsh D.A."/>
            <person name="Denef V.J."/>
            <person name="McMahon K.D."/>
            <person name="Konstantinidis K.T."/>
            <person name="Eloe-Fadrosh E.A."/>
            <person name="Kyrpides N.C."/>
            <person name="Woyke T."/>
        </authorList>
    </citation>
    <scope>NUCLEOTIDE SEQUENCE</scope>
    <source>
        <strain evidence="1">GVMAG-S-1035124-57</strain>
    </source>
</reference>
<accession>A0A6C0M0Q0</accession>
<dbReference type="InterPro" id="IPR008964">
    <property type="entry name" value="Invasin/intimin_cell_adhesion"/>
</dbReference>
<dbReference type="NCBIfam" id="TIGR02167">
    <property type="entry name" value="Liste_lipo_26"/>
    <property type="match status" value="2"/>
</dbReference>
<dbReference type="InterPro" id="IPR011889">
    <property type="entry name" value="Liste_lipo_26"/>
</dbReference>
<evidence type="ECO:0000313" key="1">
    <source>
        <dbReference type="EMBL" id="QHU36220.1"/>
    </source>
</evidence>
<protein>
    <recommendedName>
        <fullName evidence="2">BIG2 domain-containing protein</fullName>
    </recommendedName>
</protein>
<dbReference type="InterPro" id="IPR005046">
    <property type="entry name" value="DUF285"/>
</dbReference>
<name>A0A6C0M0Q0_9ZZZZ</name>
<sequence length="340" mass="36256">MPNTLVMGSLLSTDQSTLYLDAGSGFDTSRPITVVAVVTTRLGNDIVFKDLVPSALLSNFSVPQKLVGDAPFTLTAPASNSTGAFTYSSSNLAVATVAGSTVTIVGAGSTTITATQAATATYASNSITASLVVTVPPRLSLDSNGITIKYIGNAADVPTSSALFVQENVRGTGSEWFAVVKDDMKPTISTYASGTNAPFIPPGQSVPVPFNNIVTTLMTDMSYMLNNKPTFNHEINSWDTSNVVNMAGLFGAANFFNRDISAWNVSEVTNMSSMFFHVYYFNQNISGWNTAKVTNMAGMFSTASSFNQPISNWNVTLVTKYQMFRSDSALSTENTPPKFR</sequence>
<organism evidence="1">
    <name type="scientific">viral metagenome</name>
    <dbReference type="NCBI Taxonomy" id="1070528"/>
    <lineage>
        <taxon>unclassified sequences</taxon>
        <taxon>metagenomes</taxon>
        <taxon>organismal metagenomes</taxon>
    </lineage>
</organism>
<proteinExistence type="predicted"/>